<name>K2G1T1_9BACT</name>
<reference evidence="1" key="1">
    <citation type="journal article" date="2012" name="Science">
        <title>Fermentation, hydrogen, and sulfur metabolism in multiple uncultivated bacterial phyla.</title>
        <authorList>
            <person name="Wrighton K.C."/>
            <person name="Thomas B.C."/>
            <person name="Sharon I."/>
            <person name="Miller C.S."/>
            <person name="Castelle C.J."/>
            <person name="VerBerkmoes N.C."/>
            <person name="Wilkins M.J."/>
            <person name="Hettich R.L."/>
            <person name="Lipton M.S."/>
            <person name="Williams K.H."/>
            <person name="Long P.E."/>
            <person name="Banfield J.F."/>
        </authorList>
    </citation>
    <scope>NUCLEOTIDE SEQUENCE [LARGE SCALE GENOMIC DNA]</scope>
</reference>
<protein>
    <submittedName>
        <fullName evidence="1">Uncharacterized protein</fullName>
    </submittedName>
</protein>
<organism evidence="1">
    <name type="scientific">uncultured bacterium</name>
    <name type="common">gcode 4</name>
    <dbReference type="NCBI Taxonomy" id="1234023"/>
    <lineage>
        <taxon>Bacteria</taxon>
        <taxon>environmental samples</taxon>
    </lineage>
</organism>
<dbReference type="AlphaFoldDB" id="K2G1T1"/>
<gene>
    <name evidence="1" type="ORF">ACD_3C00086G0011</name>
</gene>
<sequence>MFKLKIHLHKNVWGKSKKWTKNLIMKRDWRWYIVIKNRA</sequence>
<evidence type="ECO:0000313" key="1">
    <source>
        <dbReference type="EMBL" id="EKE28167.1"/>
    </source>
</evidence>
<proteinExistence type="predicted"/>
<accession>K2G1T1</accession>
<dbReference type="EMBL" id="AMFJ01000360">
    <property type="protein sequence ID" value="EKE28167.1"/>
    <property type="molecule type" value="Genomic_DNA"/>
</dbReference>
<comment type="caution">
    <text evidence="1">The sequence shown here is derived from an EMBL/GenBank/DDBJ whole genome shotgun (WGS) entry which is preliminary data.</text>
</comment>